<organism evidence="2 3">
    <name type="scientific">Sphingobacterium phlebotomi</name>
    <dbReference type="NCBI Taxonomy" id="2605433"/>
    <lineage>
        <taxon>Bacteria</taxon>
        <taxon>Pseudomonadati</taxon>
        <taxon>Bacteroidota</taxon>
        <taxon>Sphingobacteriia</taxon>
        <taxon>Sphingobacteriales</taxon>
        <taxon>Sphingobacteriaceae</taxon>
        <taxon>Sphingobacterium</taxon>
    </lineage>
</organism>
<keyword evidence="2" id="KW-0255">Endonuclease</keyword>
<sequence>MIFDMVWHKKKQWRNIASVLTFPIVFGYLVKTTQSNTYSTLYSRKDENLLTYLNEGELSLLTYNVAGLPDFLSSATSSRAPSMKEIAEKINRFDIVNVQEDFHYHQDLYGNGNRHRYRTVHKIAIPYGDGLNTLSKYPIRKTKRISWGHCNGSDCLAAKGFSFTQIEIAKEIRVDVYNVHATAHDDESAATARKNNLLQLADYINTHSTGNAIIVMGDFNAHFGAAWDNMSWFTQKTGLRDVWTTLMKNGAYPVAHSAFIPKEKLSLTDNCESIDKIFFRNSTYLEFSPSQYKVEKKYFSNSDGITLSDHYAISSILKWKKK</sequence>
<dbReference type="GO" id="GO:0004519">
    <property type="term" value="F:endonuclease activity"/>
    <property type="evidence" value="ECO:0007669"/>
    <property type="project" value="UniProtKB-KW"/>
</dbReference>
<dbReference type="AlphaFoldDB" id="A0A5D4GYQ6"/>
<dbReference type="GO" id="GO:0005737">
    <property type="term" value="C:cytoplasm"/>
    <property type="evidence" value="ECO:0007669"/>
    <property type="project" value="TreeGrafter"/>
</dbReference>
<dbReference type="SUPFAM" id="SSF56219">
    <property type="entry name" value="DNase I-like"/>
    <property type="match status" value="1"/>
</dbReference>
<dbReference type="PANTHER" id="PTHR16320">
    <property type="entry name" value="SPHINGOMYELINASE FAMILY MEMBER"/>
    <property type="match status" value="1"/>
</dbReference>
<dbReference type="GO" id="GO:0004767">
    <property type="term" value="F:sphingomyelin phosphodiesterase activity"/>
    <property type="evidence" value="ECO:0007669"/>
    <property type="project" value="InterPro"/>
</dbReference>
<name>A0A5D4GYQ6_9SPHI</name>
<proteinExistence type="predicted"/>
<reference evidence="2 3" key="1">
    <citation type="submission" date="2019-08" db="EMBL/GenBank/DDBJ databases">
        <title>Phlebobacter frassis gen. nov. sp. nov., a new member of family Sphingobacteriaceae isolated from sand fly rearing media.</title>
        <authorList>
            <person name="Kakumanu M.L."/>
            <person name="Marayati B.F."/>
            <person name="Wada-Katsumata A."/>
            <person name="Wasserberg G."/>
            <person name="Schal C."/>
            <person name="Apperson C.S."/>
            <person name="Ponnusamy L."/>
        </authorList>
    </citation>
    <scope>NUCLEOTIDE SEQUENCE [LARGE SCALE GENOMIC DNA]</scope>
    <source>
        <strain evidence="2 3">SSI9</strain>
    </source>
</reference>
<dbReference type="RefSeq" id="WP_148920592.1">
    <property type="nucleotide sequence ID" value="NZ_VTAV01000016.1"/>
</dbReference>
<evidence type="ECO:0000313" key="2">
    <source>
        <dbReference type="EMBL" id="TYR33314.1"/>
    </source>
</evidence>
<dbReference type="InterPro" id="IPR005135">
    <property type="entry name" value="Endo/exonuclease/phosphatase"/>
</dbReference>
<gene>
    <name evidence="2" type="ORF">FXV77_17815</name>
</gene>
<feature type="domain" description="Endonuclease/exonuclease/phosphatase" evidence="1">
    <location>
        <begin position="61"/>
        <end position="310"/>
    </location>
</feature>
<evidence type="ECO:0000259" key="1">
    <source>
        <dbReference type="Pfam" id="PF03372"/>
    </source>
</evidence>
<comment type="caution">
    <text evidence="2">The sequence shown here is derived from an EMBL/GenBank/DDBJ whole genome shotgun (WGS) entry which is preliminary data.</text>
</comment>
<dbReference type="PANTHER" id="PTHR16320:SF1">
    <property type="entry name" value="SPHINGOMYELINASE DDB_G0288017"/>
    <property type="match status" value="1"/>
</dbReference>
<dbReference type="Proteomes" id="UP000322362">
    <property type="component" value="Unassembled WGS sequence"/>
</dbReference>
<dbReference type="Pfam" id="PF03372">
    <property type="entry name" value="Exo_endo_phos"/>
    <property type="match status" value="1"/>
</dbReference>
<dbReference type="Gene3D" id="3.60.10.10">
    <property type="entry name" value="Endonuclease/exonuclease/phosphatase"/>
    <property type="match status" value="1"/>
</dbReference>
<keyword evidence="2" id="KW-0540">Nuclease</keyword>
<protein>
    <submittedName>
        <fullName evidence="2">Endonuclease</fullName>
    </submittedName>
</protein>
<keyword evidence="3" id="KW-1185">Reference proteome</keyword>
<dbReference type="InterPro" id="IPR038772">
    <property type="entry name" value="Sph/SMPD2-like"/>
</dbReference>
<evidence type="ECO:0000313" key="3">
    <source>
        <dbReference type="Proteomes" id="UP000322362"/>
    </source>
</evidence>
<keyword evidence="2" id="KW-0378">Hydrolase</keyword>
<dbReference type="InterPro" id="IPR036691">
    <property type="entry name" value="Endo/exonu/phosph_ase_sf"/>
</dbReference>
<dbReference type="EMBL" id="VTAV01000016">
    <property type="protein sequence ID" value="TYR33314.1"/>
    <property type="molecule type" value="Genomic_DNA"/>
</dbReference>
<accession>A0A5D4GYQ6</accession>